<proteinExistence type="inferred from homology"/>
<comment type="similarity">
    <text evidence="4">Belongs to the NusG family.</text>
</comment>
<dbReference type="PANTHER" id="PTHR30265">
    <property type="entry name" value="RHO-INTERACTING TRANSCRIPTION TERMINATION FACTOR NUSG"/>
    <property type="match status" value="1"/>
</dbReference>
<comment type="function">
    <text evidence="4">Participates in transcription elongation, termination and antitermination.</text>
</comment>
<evidence type="ECO:0000256" key="4">
    <source>
        <dbReference type="RuleBase" id="RU000538"/>
    </source>
</evidence>
<keyword evidence="7" id="KW-1185">Reference proteome</keyword>
<dbReference type="PANTHER" id="PTHR30265:SF4">
    <property type="entry name" value="KOW MOTIF FAMILY PROTEIN, EXPRESSED"/>
    <property type="match status" value="1"/>
</dbReference>
<evidence type="ECO:0000259" key="5">
    <source>
        <dbReference type="Pfam" id="PF02357"/>
    </source>
</evidence>
<keyword evidence="4" id="KW-0806">Transcription termination</keyword>
<evidence type="ECO:0000256" key="3">
    <source>
        <dbReference type="ARBA" id="ARBA00023163"/>
    </source>
</evidence>
<dbReference type="PROSITE" id="PS01014">
    <property type="entry name" value="NUSG"/>
    <property type="match status" value="1"/>
</dbReference>
<dbReference type="InterPro" id="IPR006645">
    <property type="entry name" value="NGN-like_dom"/>
</dbReference>
<dbReference type="SUPFAM" id="SSF50104">
    <property type="entry name" value="Translation proteins SH3-like domain"/>
    <property type="match status" value="1"/>
</dbReference>
<dbReference type="EMBL" id="BPQQ01000036">
    <property type="protein sequence ID" value="GJE01268.1"/>
    <property type="molecule type" value="Genomic_DNA"/>
</dbReference>
<dbReference type="InterPro" id="IPR043425">
    <property type="entry name" value="NusG-like"/>
</dbReference>
<dbReference type="InterPro" id="IPR001062">
    <property type="entry name" value="Transcrpt_antiterm_NusG"/>
</dbReference>
<reference evidence="6" key="1">
    <citation type="journal article" date="2021" name="Front. Microbiol.">
        <title>Comprehensive Comparative Genomics and Phenotyping of Methylobacterium Species.</title>
        <authorList>
            <person name="Alessa O."/>
            <person name="Ogura Y."/>
            <person name="Fujitani Y."/>
            <person name="Takami H."/>
            <person name="Hayashi T."/>
            <person name="Sahin N."/>
            <person name="Tani A."/>
        </authorList>
    </citation>
    <scope>NUCLEOTIDE SEQUENCE</scope>
    <source>
        <strain evidence="6">DSM 17168</strain>
    </source>
</reference>
<evidence type="ECO:0000313" key="7">
    <source>
        <dbReference type="Proteomes" id="UP001055153"/>
    </source>
</evidence>
<dbReference type="InterPro" id="IPR036735">
    <property type="entry name" value="NGN_dom_sf"/>
</dbReference>
<gene>
    <name evidence="6" type="primary">nusG_1</name>
    <name evidence="6" type="ORF">GMJLKIPL_3198</name>
</gene>
<accession>A0ABQ4SH99</accession>
<keyword evidence="3 4" id="KW-0804">Transcription</keyword>
<name>A0ABQ4SH99_9HYPH</name>
<evidence type="ECO:0000313" key="6">
    <source>
        <dbReference type="EMBL" id="GJE01268.1"/>
    </source>
</evidence>
<dbReference type="RefSeq" id="WP_238236076.1">
    <property type="nucleotide sequence ID" value="NZ_BPQQ01000036.1"/>
</dbReference>
<reference evidence="6" key="2">
    <citation type="submission" date="2021-08" db="EMBL/GenBank/DDBJ databases">
        <authorList>
            <person name="Tani A."/>
            <person name="Ola A."/>
            <person name="Ogura Y."/>
            <person name="Katsura K."/>
            <person name="Hayashi T."/>
        </authorList>
    </citation>
    <scope>NUCLEOTIDE SEQUENCE</scope>
    <source>
        <strain evidence="6">DSM 17168</strain>
    </source>
</reference>
<protein>
    <recommendedName>
        <fullName evidence="4">Transcription termination/antitermination protein NusG</fullName>
    </recommendedName>
</protein>
<dbReference type="InterPro" id="IPR015869">
    <property type="entry name" value="Transcrpt_antiterm_NusG_bac_CS"/>
</dbReference>
<dbReference type="Pfam" id="PF02357">
    <property type="entry name" value="NusG"/>
    <property type="match status" value="1"/>
</dbReference>
<dbReference type="Gene3D" id="3.30.70.940">
    <property type="entry name" value="NusG, N-terminal domain"/>
    <property type="match status" value="1"/>
</dbReference>
<evidence type="ECO:0000256" key="2">
    <source>
        <dbReference type="ARBA" id="ARBA00023015"/>
    </source>
</evidence>
<keyword evidence="2 4" id="KW-0805">Transcription regulation</keyword>
<organism evidence="6 7">
    <name type="scientific">Methylobacterium isbiliense</name>
    <dbReference type="NCBI Taxonomy" id="315478"/>
    <lineage>
        <taxon>Bacteria</taxon>
        <taxon>Pseudomonadati</taxon>
        <taxon>Pseudomonadota</taxon>
        <taxon>Alphaproteobacteria</taxon>
        <taxon>Hyphomicrobiales</taxon>
        <taxon>Methylobacteriaceae</taxon>
        <taxon>Methylobacterium</taxon>
    </lineage>
</organism>
<comment type="caution">
    <text evidence="6">The sequence shown here is derived from an EMBL/GenBank/DDBJ whole genome shotgun (WGS) entry which is preliminary data.</text>
</comment>
<dbReference type="SUPFAM" id="SSF82679">
    <property type="entry name" value="N-utilization substance G protein NusG, N-terminal domain"/>
    <property type="match status" value="1"/>
</dbReference>
<dbReference type="CDD" id="cd06091">
    <property type="entry name" value="KOW_NusG"/>
    <property type="match status" value="1"/>
</dbReference>
<dbReference type="PRINTS" id="PR00338">
    <property type="entry name" value="NUSGTNSCPFCT"/>
</dbReference>
<evidence type="ECO:0000256" key="1">
    <source>
        <dbReference type="ARBA" id="ARBA00022814"/>
    </source>
</evidence>
<keyword evidence="1 4" id="KW-0889">Transcription antitermination</keyword>
<feature type="domain" description="NusG-like N-terminal" evidence="5">
    <location>
        <begin position="51"/>
        <end position="137"/>
    </location>
</feature>
<dbReference type="InterPro" id="IPR008991">
    <property type="entry name" value="Translation_prot_SH3-like_sf"/>
</dbReference>
<sequence>MTDRKRKLRRITRRRREALAHDRPSAALAGAIRRRRRRPRPARIVVAPDRVWLVVRTRPRWSARVARELEEAGLATFEAREEVERVEETGRRRFVREPLLRRLVFVGLRDDAELRLAEAHPGVDRVLFRDGRAVVIPAALLQVFADALTGHTADGEAVSAVLFALGDAVRVTKGPLAQAAGIIEAVDPARRRYRVAVEMFGRATPVDLGEEQIEPATKQDPKKNI</sequence>
<dbReference type="Proteomes" id="UP001055153">
    <property type="component" value="Unassembled WGS sequence"/>
</dbReference>